<dbReference type="SUPFAM" id="SSF51316">
    <property type="entry name" value="Mss4-like"/>
    <property type="match status" value="1"/>
</dbReference>
<dbReference type="Proteomes" id="UP000478008">
    <property type="component" value="Unassembled WGS sequence"/>
</dbReference>
<evidence type="ECO:0000256" key="1">
    <source>
        <dbReference type="ARBA" id="ARBA00022448"/>
    </source>
</evidence>
<dbReference type="InterPro" id="IPR011323">
    <property type="entry name" value="Mss4/transl-control_tumour"/>
</dbReference>
<protein>
    <submittedName>
        <fullName evidence="4">DEBR0S1_22936g1_1</fullName>
    </submittedName>
</protein>
<evidence type="ECO:0000313" key="5">
    <source>
        <dbReference type="Proteomes" id="UP000478008"/>
    </source>
</evidence>
<dbReference type="EMBL" id="CABFWN010000001">
    <property type="protein sequence ID" value="VUG16679.1"/>
    <property type="molecule type" value="Genomic_DNA"/>
</dbReference>
<accession>A0A7D9CWI7</accession>
<name>A0A7D9CWI7_DEKBR</name>
<keyword evidence="5" id="KW-1185">Reference proteome</keyword>
<gene>
    <name evidence="4" type="ORF">DEBR0S1_22936G</name>
</gene>
<proteinExistence type="predicted"/>
<keyword evidence="2" id="KW-0344">Guanine-nucleotide releasing factor</keyword>
<dbReference type="GO" id="GO:0007264">
    <property type="term" value="P:small GTPase-mediated signal transduction"/>
    <property type="evidence" value="ECO:0007669"/>
    <property type="project" value="InterPro"/>
</dbReference>
<evidence type="ECO:0000256" key="3">
    <source>
        <dbReference type="ARBA" id="ARBA00022927"/>
    </source>
</evidence>
<organism evidence="4 5">
    <name type="scientific">Dekkera bruxellensis</name>
    <name type="common">Brettanomyces custersii</name>
    <dbReference type="NCBI Taxonomy" id="5007"/>
    <lineage>
        <taxon>Eukaryota</taxon>
        <taxon>Fungi</taxon>
        <taxon>Dikarya</taxon>
        <taxon>Ascomycota</taxon>
        <taxon>Saccharomycotina</taxon>
        <taxon>Pichiomycetes</taxon>
        <taxon>Pichiales</taxon>
        <taxon>Pichiaceae</taxon>
        <taxon>Brettanomyces</taxon>
    </lineage>
</organism>
<keyword evidence="1" id="KW-0813">Transport</keyword>
<dbReference type="InterPro" id="IPR011057">
    <property type="entry name" value="Mss4-like_sf"/>
</dbReference>
<dbReference type="PROSITE" id="PS51796">
    <property type="entry name" value="MSS4"/>
    <property type="match status" value="1"/>
</dbReference>
<evidence type="ECO:0000256" key="2">
    <source>
        <dbReference type="ARBA" id="ARBA00022658"/>
    </source>
</evidence>
<dbReference type="InterPro" id="IPR007515">
    <property type="entry name" value="Mss4"/>
</dbReference>
<dbReference type="Pfam" id="PF04421">
    <property type="entry name" value="Mss4"/>
    <property type="match status" value="1"/>
</dbReference>
<dbReference type="AlphaFoldDB" id="A0A7D9CWI7"/>
<dbReference type="GO" id="GO:0005085">
    <property type="term" value="F:guanyl-nucleotide exchange factor activity"/>
    <property type="evidence" value="ECO:0007669"/>
    <property type="project" value="UniProtKB-KW"/>
</dbReference>
<dbReference type="Gene3D" id="2.170.150.10">
    <property type="entry name" value="Metal Binding Protein, Guanine Nucleotide Exchange Factor, Chain A"/>
    <property type="match status" value="1"/>
</dbReference>
<keyword evidence="3" id="KW-0653">Protein transport</keyword>
<reference evidence="4 5" key="1">
    <citation type="submission" date="2019-07" db="EMBL/GenBank/DDBJ databases">
        <authorList>
            <person name="Friedrich A."/>
            <person name="Schacherer J."/>
        </authorList>
    </citation>
    <scope>NUCLEOTIDE SEQUENCE [LARGE SCALE GENOMIC DNA]</scope>
</reference>
<evidence type="ECO:0000313" key="4">
    <source>
        <dbReference type="EMBL" id="VUG16679.1"/>
    </source>
</evidence>
<sequence length="160" mass="18271">MDRNKYKCPFGCGTTIIRLPLDSDFKNRKEDQSRKYVVKQIENANFRFVQCPEENIQSIPSINNDGHIPFYKVDSFWDFDNIGVTKHVGNDKESHELPQIQLVSSGKSLEPVQYQICRYLTCGACDKGAVGFGGYVLNKDKGKRDHVEVNPNDLTYFVSL</sequence>
<dbReference type="GO" id="GO:0015031">
    <property type="term" value="P:protein transport"/>
    <property type="evidence" value="ECO:0007669"/>
    <property type="project" value="UniProtKB-KW"/>
</dbReference>